<keyword evidence="5" id="KW-1185">Reference proteome</keyword>
<dbReference type="PANTHER" id="PTHR30349:SF82">
    <property type="entry name" value="INTEGRASE_RECOMBINASE YOEC-RELATED"/>
    <property type="match status" value="1"/>
</dbReference>
<dbReference type="SUPFAM" id="SSF56349">
    <property type="entry name" value="DNA breaking-rejoining enzymes"/>
    <property type="match status" value="1"/>
</dbReference>
<reference evidence="4 5" key="1">
    <citation type="submission" date="2018-09" db="EMBL/GenBank/DDBJ databases">
        <title>Phylogenetic diversity of Pectobacterium and Dickeya strains causing blackleg disease of potato in Morocco.</title>
        <authorList>
            <person name="Oulghazi S."/>
            <person name="Moumni M."/>
            <person name="Faure D."/>
        </authorList>
    </citation>
    <scope>NUCLEOTIDE SEQUENCE [LARGE SCALE GENOMIC DNA]</scope>
    <source>
        <strain evidence="4 5">S4.16.03.LID</strain>
    </source>
</reference>
<evidence type="ECO:0000313" key="4">
    <source>
        <dbReference type="EMBL" id="RJL66171.1"/>
    </source>
</evidence>
<dbReference type="PANTHER" id="PTHR30349">
    <property type="entry name" value="PHAGE INTEGRASE-RELATED"/>
    <property type="match status" value="1"/>
</dbReference>
<protein>
    <submittedName>
        <fullName evidence="4">Integrase</fullName>
    </submittedName>
</protein>
<sequence length="218" mass="24935">MEFLSTKENPIRPDLNEEKPFFPWNKGRLVGQKAPLKLKEIWAIRIRIQLAEKVRNLALFNLAIDSKLRGCDLASLRVCDISQGKSIYQCAIVMQRKAYRSCQFEITELTRQSVAAWIDVARLASDNYLFPSRVTKSPHLSTRQYARLVAGWVALIGLNPATYGTHTMRRIKATLIYRRTKNLQAVQLILGHTKLESTVRYLGIEVDDALEMAEQTET</sequence>
<keyword evidence="2" id="KW-0233">DNA recombination</keyword>
<dbReference type="Pfam" id="PF00589">
    <property type="entry name" value="Phage_integrase"/>
    <property type="match status" value="1"/>
</dbReference>
<dbReference type="EMBL" id="QZDO01000084">
    <property type="protein sequence ID" value="RJL66171.1"/>
    <property type="molecule type" value="Genomic_DNA"/>
</dbReference>
<organism evidence="4 5">
    <name type="scientific">Dickeya dianthicola</name>
    <dbReference type="NCBI Taxonomy" id="204039"/>
    <lineage>
        <taxon>Bacteria</taxon>
        <taxon>Pseudomonadati</taxon>
        <taxon>Pseudomonadota</taxon>
        <taxon>Gammaproteobacteria</taxon>
        <taxon>Enterobacterales</taxon>
        <taxon>Pectobacteriaceae</taxon>
        <taxon>Dickeya</taxon>
    </lineage>
</organism>
<accession>A0ABX9NHK8</accession>
<name>A0ABX9NHK8_9GAMM</name>
<dbReference type="Gene3D" id="1.10.443.10">
    <property type="entry name" value="Intergrase catalytic core"/>
    <property type="match status" value="1"/>
</dbReference>
<dbReference type="InterPro" id="IPR050090">
    <property type="entry name" value="Tyrosine_recombinase_XerCD"/>
</dbReference>
<evidence type="ECO:0000256" key="2">
    <source>
        <dbReference type="ARBA" id="ARBA00023172"/>
    </source>
</evidence>
<dbReference type="PROSITE" id="PS51898">
    <property type="entry name" value="TYR_RECOMBINASE"/>
    <property type="match status" value="1"/>
</dbReference>
<feature type="domain" description="Tyr recombinase" evidence="3">
    <location>
        <begin position="33"/>
        <end position="217"/>
    </location>
</feature>
<gene>
    <name evidence="4" type="ORF">D5077_20835</name>
</gene>
<dbReference type="InterPro" id="IPR013762">
    <property type="entry name" value="Integrase-like_cat_sf"/>
</dbReference>
<evidence type="ECO:0000259" key="3">
    <source>
        <dbReference type="PROSITE" id="PS51898"/>
    </source>
</evidence>
<comment type="caution">
    <text evidence="4">The sequence shown here is derived from an EMBL/GenBank/DDBJ whole genome shotgun (WGS) entry which is preliminary data.</text>
</comment>
<dbReference type="Proteomes" id="UP000266633">
    <property type="component" value="Unassembled WGS sequence"/>
</dbReference>
<dbReference type="InterPro" id="IPR002104">
    <property type="entry name" value="Integrase_catalytic"/>
</dbReference>
<evidence type="ECO:0000313" key="5">
    <source>
        <dbReference type="Proteomes" id="UP000266633"/>
    </source>
</evidence>
<keyword evidence="1" id="KW-0229">DNA integration</keyword>
<evidence type="ECO:0000256" key="1">
    <source>
        <dbReference type="ARBA" id="ARBA00022908"/>
    </source>
</evidence>
<proteinExistence type="predicted"/>
<dbReference type="InterPro" id="IPR011010">
    <property type="entry name" value="DNA_brk_join_enz"/>
</dbReference>